<dbReference type="InterPro" id="IPR011767">
    <property type="entry name" value="GLR_AS"/>
</dbReference>
<reference evidence="3 4" key="1">
    <citation type="submission" date="2017-09" db="EMBL/GenBank/DDBJ databases">
        <title>Depth-based differentiation of microbial function through sediment-hosted aquifers and enrichment of novel symbionts in the deep terrestrial subsurface.</title>
        <authorList>
            <person name="Probst A.J."/>
            <person name="Ladd B."/>
            <person name="Jarett J.K."/>
            <person name="Geller-Mcgrath D.E."/>
            <person name="Sieber C.M."/>
            <person name="Emerson J.B."/>
            <person name="Anantharaman K."/>
            <person name="Thomas B.C."/>
            <person name="Malmstrom R."/>
            <person name="Stieglmeier M."/>
            <person name="Klingl A."/>
            <person name="Woyke T."/>
            <person name="Ryan C.M."/>
            <person name="Banfield J.F."/>
        </authorList>
    </citation>
    <scope>NUCLEOTIDE SEQUENCE [LARGE SCALE GENOMIC DNA]</scope>
    <source>
        <strain evidence="3">CG22_combo_CG10-13_8_21_14_all_43_18</strain>
    </source>
</reference>
<name>A0A2H0DX33_9BACT</name>
<evidence type="ECO:0000313" key="3">
    <source>
        <dbReference type="EMBL" id="PIP86551.1"/>
    </source>
</evidence>
<dbReference type="InterPro" id="IPR002109">
    <property type="entry name" value="Glutaredoxin"/>
</dbReference>
<dbReference type="PROSITE" id="PS51354">
    <property type="entry name" value="GLUTAREDOXIN_2"/>
    <property type="match status" value="1"/>
</dbReference>
<dbReference type="Proteomes" id="UP000231276">
    <property type="component" value="Unassembled WGS sequence"/>
</dbReference>
<evidence type="ECO:0000313" key="4">
    <source>
        <dbReference type="Proteomes" id="UP000231276"/>
    </source>
</evidence>
<proteinExistence type="predicted"/>
<feature type="compositionally biased region" description="Basic and acidic residues" evidence="1">
    <location>
        <begin position="89"/>
        <end position="103"/>
    </location>
</feature>
<sequence length="112" mass="12608">MLKLYVKTGCPFCAKVEKKLQELGFEYDAKNVTEDEESRGELIRLGGKFQAPFLLDEDSPLFANRQTTGGRSKGVSMYESDDIISYLEKRSPGLQEKRDDSSEKASNTCTLE</sequence>
<dbReference type="Pfam" id="PF00462">
    <property type="entry name" value="Glutaredoxin"/>
    <property type="match status" value="1"/>
</dbReference>
<gene>
    <name evidence="3" type="ORF">COW82_01430</name>
</gene>
<evidence type="ECO:0000256" key="1">
    <source>
        <dbReference type="SAM" id="MobiDB-lite"/>
    </source>
</evidence>
<comment type="caution">
    <text evidence="3">The sequence shown here is derived from an EMBL/GenBank/DDBJ whole genome shotgun (WGS) entry which is preliminary data.</text>
</comment>
<feature type="region of interest" description="Disordered" evidence="1">
    <location>
        <begin position="89"/>
        <end position="112"/>
    </location>
</feature>
<organism evidence="3 4">
    <name type="scientific">Candidatus Campbellbacteria bacterium CG22_combo_CG10-13_8_21_14_all_43_18</name>
    <dbReference type="NCBI Taxonomy" id="1974530"/>
    <lineage>
        <taxon>Bacteria</taxon>
        <taxon>Candidatus Campbelliibacteriota</taxon>
    </lineage>
</organism>
<dbReference type="AlphaFoldDB" id="A0A2H0DX33"/>
<feature type="domain" description="Glutaredoxin" evidence="2">
    <location>
        <begin position="3"/>
        <end position="52"/>
    </location>
</feature>
<dbReference type="EMBL" id="PCTS01000020">
    <property type="protein sequence ID" value="PIP86551.1"/>
    <property type="molecule type" value="Genomic_DNA"/>
</dbReference>
<dbReference type="InterPro" id="IPR036249">
    <property type="entry name" value="Thioredoxin-like_sf"/>
</dbReference>
<dbReference type="SUPFAM" id="SSF52833">
    <property type="entry name" value="Thioredoxin-like"/>
    <property type="match status" value="1"/>
</dbReference>
<protein>
    <submittedName>
        <fullName evidence="3">Glutaredoxin</fullName>
    </submittedName>
</protein>
<dbReference type="Gene3D" id="3.40.30.10">
    <property type="entry name" value="Glutaredoxin"/>
    <property type="match status" value="1"/>
</dbReference>
<dbReference type="PROSITE" id="PS00195">
    <property type="entry name" value="GLUTAREDOXIN_1"/>
    <property type="match status" value="1"/>
</dbReference>
<evidence type="ECO:0000259" key="2">
    <source>
        <dbReference type="Pfam" id="PF00462"/>
    </source>
</evidence>
<accession>A0A2H0DX33</accession>